<gene>
    <name evidence="2" type="ORF">ACFFX0_27780</name>
</gene>
<evidence type="ECO:0000313" key="2">
    <source>
        <dbReference type="EMBL" id="MFB9074785.1"/>
    </source>
</evidence>
<name>A0ABV5G761_9MICC</name>
<feature type="region of interest" description="Disordered" evidence="1">
    <location>
        <begin position="1"/>
        <end position="24"/>
    </location>
</feature>
<organism evidence="2 3">
    <name type="scientific">Citricoccus parietis</name>
    <dbReference type="NCBI Taxonomy" id="592307"/>
    <lineage>
        <taxon>Bacteria</taxon>
        <taxon>Bacillati</taxon>
        <taxon>Actinomycetota</taxon>
        <taxon>Actinomycetes</taxon>
        <taxon>Micrococcales</taxon>
        <taxon>Micrococcaceae</taxon>
        <taxon>Citricoccus</taxon>
    </lineage>
</organism>
<dbReference type="Proteomes" id="UP001589575">
    <property type="component" value="Unassembled WGS sequence"/>
</dbReference>
<comment type="caution">
    <text evidence="2">The sequence shown here is derived from an EMBL/GenBank/DDBJ whole genome shotgun (WGS) entry which is preliminary data.</text>
</comment>
<sequence length="65" mass="6621">MRPRAPFPTPAAHRPSTAPAAGACSACHRPSASAARSMRGSTFRNSLGQFAGGISLAAPSRREAS</sequence>
<dbReference type="EMBL" id="JBHMFI010000002">
    <property type="protein sequence ID" value="MFB9074785.1"/>
    <property type="molecule type" value="Genomic_DNA"/>
</dbReference>
<reference evidence="2 3" key="1">
    <citation type="submission" date="2024-09" db="EMBL/GenBank/DDBJ databases">
        <authorList>
            <person name="Sun Q."/>
            <person name="Mori K."/>
        </authorList>
    </citation>
    <scope>NUCLEOTIDE SEQUENCE [LARGE SCALE GENOMIC DNA]</scope>
    <source>
        <strain evidence="2 3">CCM 7609</strain>
    </source>
</reference>
<protein>
    <submittedName>
        <fullName evidence="2">Uncharacterized protein</fullName>
    </submittedName>
</protein>
<evidence type="ECO:0000256" key="1">
    <source>
        <dbReference type="SAM" id="MobiDB-lite"/>
    </source>
</evidence>
<evidence type="ECO:0000313" key="3">
    <source>
        <dbReference type="Proteomes" id="UP001589575"/>
    </source>
</evidence>
<keyword evidence="3" id="KW-1185">Reference proteome</keyword>
<proteinExistence type="predicted"/>
<accession>A0ABV5G761</accession>